<accession>A0A0K1EC42</accession>
<dbReference type="Proteomes" id="UP000067626">
    <property type="component" value="Chromosome"/>
</dbReference>
<dbReference type="STRING" id="52.CMC5_022700"/>
<proteinExistence type="predicted"/>
<dbReference type="KEGG" id="ccro:CMC5_022700"/>
<organism evidence="1 2">
    <name type="scientific">Chondromyces crocatus</name>
    <dbReference type="NCBI Taxonomy" id="52"/>
    <lineage>
        <taxon>Bacteria</taxon>
        <taxon>Pseudomonadati</taxon>
        <taxon>Myxococcota</taxon>
        <taxon>Polyangia</taxon>
        <taxon>Polyangiales</taxon>
        <taxon>Polyangiaceae</taxon>
        <taxon>Chondromyces</taxon>
    </lineage>
</organism>
<sequence>MPKKQKSAADRVVALAGNAPRRRANVRELARYAATSNCNMAVTGFAARVDFDQLLQGTAFAAPFGQSPFAFRRGNRFEELLRRDEHAPILALLKENLSYDTTNAKVANLREGQIRGKGGLAQRAAATGELVKQILAGSRTAPNLIDGAVFEREVGGVLAHFEADAVAARFAQPIHVGEIKSFPTIDGQADPDKLGAAVAQVSVYIVLLRALVERVGGNPEIVSAEALLITAKNTGLQPTLCVKPVGREVDRAARILDQAPTVDEVAASIPESAPSFSSVAAGEEAARLDALAKIADVVGTDYRPGCLASCGLSRFCRERAHHDGNPNRLGGQLVRLLPGIASLDRAGELSRGAPPSSDETAVAEQLVRAARLRDHLGLTRPLPVTTRGVGR</sequence>
<dbReference type="RefSeq" id="WP_050430404.1">
    <property type="nucleotide sequence ID" value="NZ_CP012159.1"/>
</dbReference>
<keyword evidence="2" id="KW-1185">Reference proteome</keyword>
<evidence type="ECO:0000313" key="2">
    <source>
        <dbReference type="Proteomes" id="UP000067626"/>
    </source>
</evidence>
<evidence type="ECO:0000313" key="1">
    <source>
        <dbReference type="EMBL" id="AKT38128.1"/>
    </source>
</evidence>
<gene>
    <name evidence="1" type="ORF">CMC5_022700</name>
</gene>
<name>A0A0K1EC42_CHOCO</name>
<dbReference type="OrthoDB" id="3366489at2"/>
<protein>
    <submittedName>
        <fullName evidence="1">Uncharacterized protein</fullName>
    </submittedName>
</protein>
<dbReference type="AlphaFoldDB" id="A0A0K1EC42"/>
<reference evidence="1 2" key="1">
    <citation type="submission" date="2015-07" db="EMBL/GenBank/DDBJ databases">
        <title>Genome analysis of myxobacterium Chondromyces crocatus Cm c5 reveals a high potential for natural compound synthesis and the genetic basis for the loss of fruiting body formation.</title>
        <authorList>
            <person name="Zaburannyi N."/>
            <person name="Bunk B."/>
            <person name="Maier J."/>
            <person name="Overmann J."/>
            <person name="Mueller R."/>
        </authorList>
    </citation>
    <scope>NUCLEOTIDE SEQUENCE [LARGE SCALE GENOMIC DNA]</scope>
    <source>
        <strain evidence="1 2">Cm c5</strain>
    </source>
</reference>
<dbReference type="EMBL" id="CP012159">
    <property type="protein sequence ID" value="AKT38128.1"/>
    <property type="molecule type" value="Genomic_DNA"/>
</dbReference>